<keyword evidence="3" id="KW-0862">Zinc</keyword>
<evidence type="ECO:0000313" key="6">
    <source>
        <dbReference type="EMBL" id="CAB3238011.1"/>
    </source>
</evidence>
<dbReference type="GO" id="GO:0031625">
    <property type="term" value="F:ubiquitin protein ligase binding"/>
    <property type="evidence" value="ECO:0007669"/>
    <property type="project" value="TreeGrafter"/>
</dbReference>
<accession>A0A8S1A3M5</accession>
<evidence type="ECO:0000256" key="2">
    <source>
        <dbReference type="ARBA" id="ARBA00022771"/>
    </source>
</evidence>
<keyword evidence="8" id="KW-1185">Reference proteome</keyword>
<keyword evidence="2 4" id="KW-0863">Zinc-finger</keyword>
<dbReference type="GO" id="GO:0043130">
    <property type="term" value="F:ubiquitin binding"/>
    <property type="evidence" value="ECO:0007669"/>
    <property type="project" value="TreeGrafter"/>
</dbReference>
<dbReference type="InterPro" id="IPR016563">
    <property type="entry name" value="Npl4"/>
</dbReference>
<dbReference type="InterPro" id="IPR007717">
    <property type="entry name" value="NPL4_C"/>
</dbReference>
<gene>
    <name evidence="7" type="ORF">APLA_LOCUS7641</name>
    <name evidence="6" type="ORF">APLA_LOCUS7998</name>
</gene>
<evidence type="ECO:0000313" key="9">
    <source>
        <dbReference type="Proteomes" id="UP000494256"/>
    </source>
</evidence>
<evidence type="ECO:0000256" key="3">
    <source>
        <dbReference type="ARBA" id="ARBA00022833"/>
    </source>
</evidence>
<evidence type="ECO:0000256" key="1">
    <source>
        <dbReference type="ARBA" id="ARBA00022723"/>
    </source>
</evidence>
<dbReference type="InterPro" id="IPR001876">
    <property type="entry name" value="Znf_RanBP2"/>
</dbReference>
<dbReference type="Proteomes" id="UP000494256">
    <property type="component" value="Unassembled WGS sequence"/>
</dbReference>
<evidence type="ECO:0000256" key="4">
    <source>
        <dbReference type="PROSITE-ProRule" id="PRU00322"/>
    </source>
</evidence>
<dbReference type="SUPFAM" id="SSF90209">
    <property type="entry name" value="Ran binding protein zinc finger-like"/>
    <property type="match status" value="1"/>
</dbReference>
<dbReference type="Pfam" id="PF05021">
    <property type="entry name" value="NPL4"/>
    <property type="match status" value="1"/>
</dbReference>
<dbReference type="SMART" id="SM00547">
    <property type="entry name" value="ZnF_RBZ"/>
    <property type="match status" value="1"/>
</dbReference>
<feature type="domain" description="RanBP2-type" evidence="5">
    <location>
        <begin position="172"/>
        <end position="201"/>
    </location>
</feature>
<evidence type="ECO:0000313" key="8">
    <source>
        <dbReference type="Proteomes" id="UP000494106"/>
    </source>
</evidence>
<name>A0A8S1A3M5_ARCPL</name>
<dbReference type="EMBL" id="CADEBD010000305">
    <property type="protein sequence ID" value="CAB3238011.1"/>
    <property type="molecule type" value="Genomic_DNA"/>
</dbReference>
<dbReference type="AlphaFoldDB" id="A0A8S1A3M5"/>
<dbReference type="GO" id="GO:0005634">
    <property type="term" value="C:nucleus"/>
    <property type="evidence" value="ECO:0007669"/>
    <property type="project" value="TreeGrafter"/>
</dbReference>
<keyword evidence="1" id="KW-0479">Metal-binding</keyword>
<dbReference type="OrthoDB" id="10251089at2759"/>
<evidence type="ECO:0000259" key="5">
    <source>
        <dbReference type="PROSITE" id="PS50199"/>
    </source>
</evidence>
<dbReference type="GO" id="GO:0006511">
    <property type="term" value="P:ubiquitin-dependent protein catabolic process"/>
    <property type="evidence" value="ECO:0007669"/>
    <property type="project" value="InterPro"/>
</dbReference>
<reference evidence="8 9" key="1">
    <citation type="submission" date="2020-04" db="EMBL/GenBank/DDBJ databases">
        <authorList>
            <person name="Wallbank WR R."/>
            <person name="Pardo Diaz C."/>
            <person name="Kozak K."/>
            <person name="Martin S."/>
            <person name="Jiggins C."/>
            <person name="Moest M."/>
            <person name="Warren A I."/>
            <person name="Byers J.R.P. K."/>
            <person name="Montejo-Kovacevich G."/>
            <person name="Yen C E."/>
        </authorList>
    </citation>
    <scope>NUCLEOTIDE SEQUENCE [LARGE SCALE GENOMIC DNA]</scope>
</reference>
<proteinExistence type="predicted"/>
<dbReference type="GO" id="GO:0008270">
    <property type="term" value="F:zinc ion binding"/>
    <property type="evidence" value="ECO:0007669"/>
    <property type="project" value="UniProtKB-KW"/>
</dbReference>
<dbReference type="EMBL" id="CADEBC010000501">
    <property type="protein sequence ID" value="CAB3239014.1"/>
    <property type="molecule type" value="Genomic_DNA"/>
</dbReference>
<organism evidence="7 8">
    <name type="scientific">Arctia plantaginis</name>
    <name type="common">Wood tiger moth</name>
    <name type="synonym">Phalaena plantaginis</name>
    <dbReference type="NCBI Taxonomy" id="874455"/>
    <lineage>
        <taxon>Eukaryota</taxon>
        <taxon>Metazoa</taxon>
        <taxon>Ecdysozoa</taxon>
        <taxon>Arthropoda</taxon>
        <taxon>Hexapoda</taxon>
        <taxon>Insecta</taxon>
        <taxon>Pterygota</taxon>
        <taxon>Neoptera</taxon>
        <taxon>Endopterygota</taxon>
        <taxon>Lepidoptera</taxon>
        <taxon>Glossata</taxon>
        <taxon>Ditrysia</taxon>
        <taxon>Noctuoidea</taxon>
        <taxon>Erebidae</taxon>
        <taxon>Arctiinae</taxon>
        <taxon>Arctia</taxon>
    </lineage>
</organism>
<evidence type="ECO:0000313" key="7">
    <source>
        <dbReference type="EMBL" id="CAB3239014.1"/>
    </source>
</evidence>
<comment type="caution">
    <text evidence="7">The sequence shown here is derived from an EMBL/GenBank/DDBJ whole genome shotgun (WGS) entry which is preliminary data.</text>
</comment>
<dbReference type="PROSITE" id="PS50199">
    <property type="entry name" value="ZF_RANBP2_2"/>
    <property type="match status" value="1"/>
</dbReference>
<dbReference type="PROSITE" id="PS01358">
    <property type="entry name" value="ZF_RANBP2_1"/>
    <property type="match status" value="1"/>
</dbReference>
<dbReference type="Proteomes" id="UP000494106">
    <property type="component" value="Unassembled WGS sequence"/>
</dbReference>
<sequence>MVLNTLNSYQTFMSVLQERDVYGNEVGVSAKRVPVAYLLVDVPCGVAAPGATGAPTFNPRSTFPPANRPLQHQLQTLRALHQHMQSEESFLQAVSDLHVLLFLATNEALPLSPETLAPLLGAVRAQDAAAADAWRQEPHNATLDHLICAAAEHDADDSMGAGGAEGGGAGGAGGVWTCPLCTFHNAPHNDSCEMCAMPRSNAM</sequence>
<protein>
    <recommendedName>
        <fullName evidence="5">RanBP2-type domain-containing protein</fullName>
    </recommendedName>
</protein>
<dbReference type="InterPro" id="IPR036443">
    <property type="entry name" value="Znf_RanBP2_sf"/>
</dbReference>
<dbReference type="PANTHER" id="PTHR12710">
    <property type="entry name" value="NUCLEAR PROTEIN LOCALIZATION 4"/>
    <property type="match status" value="1"/>
</dbReference>
<dbReference type="PANTHER" id="PTHR12710:SF0">
    <property type="entry name" value="NUCLEAR PROTEIN LOCALIZATION PROTEIN 4 HOMOLOG"/>
    <property type="match status" value="1"/>
</dbReference>
<dbReference type="Gene3D" id="2.30.30.380">
    <property type="entry name" value="Zn-finger domain of Sec23/24"/>
    <property type="match status" value="1"/>
</dbReference>